<dbReference type="InterPro" id="IPR039422">
    <property type="entry name" value="MarR/SlyA-like"/>
</dbReference>
<evidence type="ECO:0000313" key="2">
    <source>
        <dbReference type="EMBL" id="GIJ43452.1"/>
    </source>
</evidence>
<evidence type="ECO:0000259" key="1">
    <source>
        <dbReference type="PROSITE" id="PS50995"/>
    </source>
</evidence>
<dbReference type="SUPFAM" id="SSF46785">
    <property type="entry name" value="Winged helix' DNA-binding domain"/>
    <property type="match status" value="1"/>
</dbReference>
<name>A0A8J4DNE9_9ACTN</name>
<dbReference type="PANTHER" id="PTHR33164:SF57">
    <property type="entry name" value="MARR-FAMILY TRANSCRIPTIONAL REGULATOR"/>
    <property type="match status" value="1"/>
</dbReference>
<reference evidence="2" key="1">
    <citation type="submission" date="2021-01" db="EMBL/GenBank/DDBJ databases">
        <title>Whole genome shotgun sequence of Virgisporangium aliadipatigenens NBRC 105644.</title>
        <authorList>
            <person name="Komaki H."/>
            <person name="Tamura T."/>
        </authorList>
    </citation>
    <scope>NUCLEOTIDE SEQUENCE</scope>
    <source>
        <strain evidence="2">NBRC 105644</strain>
    </source>
</reference>
<dbReference type="InterPro" id="IPR036390">
    <property type="entry name" value="WH_DNA-bd_sf"/>
</dbReference>
<dbReference type="AlphaFoldDB" id="A0A8J4DNE9"/>
<gene>
    <name evidence="2" type="ORF">Val02_03380</name>
</gene>
<dbReference type="SMART" id="SM00347">
    <property type="entry name" value="HTH_MARR"/>
    <property type="match status" value="1"/>
</dbReference>
<dbReference type="PANTHER" id="PTHR33164">
    <property type="entry name" value="TRANSCRIPTIONAL REGULATOR, MARR FAMILY"/>
    <property type="match status" value="1"/>
</dbReference>
<dbReference type="GO" id="GO:0003700">
    <property type="term" value="F:DNA-binding transcription factor activity"/>
    <property type="evidence" value="ECO:0007669"/>
    <property type="project" value="InterPro"/>
</dbReference>
<dbReference type="GO" id="GO:0006950">
    <property type="term" value="P:response to stress"/>
    <property type="evidence" value="ECO:0007669"/>
    <property type="project" value="TreeGrafter"/>
</dbReference>
<evidence type="ECO:0000313" key="3">
    <source>
        <dbReference type="Proteomes" id="UP000619260"/>
    </source>
</evidence>
<dbReference type="Pfam" id="PF01047">
    <property type="entry name" value="MarR"/>
    <property type="match status" value="1"/>
</dbReference>
<sequence>MSSRSPNQEARFAEASRLSQLLVAVAEEARAEFTSIVSGYGLPAHLARVLVLLAEPAPMRDLAVQLACDRSYITSLADQLERRGLLTRVPGADRRVKLLALTDEGVALRDKISGAVAERNLVMRRLTDEERRTLGPLLERLRGDGSAACDC</sequence>
<dbReference type="EMBL" id="BOPF01000002">
    <property type="protein sequence ID" value="GIJ43452.1"/>
    <property type="molecule type" value="Genomic_DNA"/>
</dbReference>
<organism evidence="2 3">
    <name type="scientific">Virgisporangium aliadipatigenens</name>
    <dbReference type="NCBI Taxonomy" id="741659"/>
    <lineage>
        <taxon>Bacteria</taxon>
        <taxon>Bacillati</taxon>
        <taxon>Actinomycetota</taxon>
        <taxon>Actinomycetes</taxon>
        <taxon>Micromonosporales</taxon>
        <taxon>Micromonosporaceae</taxon>
        <taxon>Virgisporangium</taxon>
    </lineage>
</organism>
<dbReference type="Gene3D" id="1.10.10.10">
    <property type="entry name" value="Winged helix-like DNA-binding domain superfamily/Winged helix DNA-binding domain"/>
    <property type="match status" value="1"/>
</dbReference>
<keyword evidence="3" id="KW-1185">Reference proteome</keyword>
<dbReference type="RefSeq" id="WP_203897029.1">
    <property type="nucleotide sequence ID" value="NZ_BOPF01000002.1"/>
</dbReference>
<proteinExistence type="predicted"/>
<feature type="domain" description="HTH marR-type" evidence="1">
    <location>
        <begin position="15"/>
        <end position="143"/>
    </location>
</feature>
<dbReference type="InterPro" id="IPR036388">
    <property type="entry name" value="WH-like_DNA-bd_sf"/>
</dbReference>
<accession>A0A8J4DNE9</accession>
<protein>
    <recommendedName>
        <fullName evidence="1">HTH marR-type domain-containing protein</fullName>
    </recommendedName>
</protein>
<dbReference type="Proteomes" id="UP000619260">
    <property type="component" value="Unassembled WGS sequence"/>
</dbReference>
<dbReference type="PROSITE" id="PS50995">
    <property type="entry name" value="HTH_MARR_2"/>
    <property type="match status" value="1"/>
</dbReference>
<comment type="caution">
    <text evidence="2">The sequence shown here is derived from an EMBL/GenBank/DDBJ whole genome shotgun (WGS) entry which is preliminary data.</text>
</comment>
<dbReference type="InterPro" id="IPR000835">
    <property type="entry name" value="HTH_MarR-typ"/>
</dbReference>